<keyword evidence="5 7" id="KW-0012">Acyltransferase</keyword>
<sequence length="294" mass="31604">MSTGSVLIAPEPATDSPASGTDNPRYSLLLSTDSAMIEAAQRMRFEVFSTEPGFTLTDSGDSRPGLDADHFDEYCDHLLVRDDDSGELVGCYRMLPPTGAIAAGGLYSAMEFDVTALDPLRPSLVEMGRAVVRPGHRNGAVVLLMWAGILAYLDRYQYDYITGCVSVPVRGEGAPGSQIRGVRDFVRRRHASPYRVTPYRPVVIDGKSLDEIAPPTRPTMPPLLRGYLRLGARVCGEPAHDPDFGVGDFPALLRRSEADTRYLRRLRSVSAASVVGGAPEAPAATAALDSAAHA</sequence>
<evidence type="ECO:0000256" key="3">
    <source>
        <dbReference type="ARBA" id="ARBA00022679"/>
    </source>
</evidence>
<dbReference type="EMBL" id="OY726398">
    <property type="protein sequence ID" value="CAJ1506829.1"/>
    <property type="molecule type" value="Genomic_DNA"/>
</dbReference>
<evidence type="ECO:0000256" key="2">
    <source>
        <dbReference type="ARBA" id="ARBA00022516"/>
    </source>
</evidence>
<accession>A0ABN9NL79</accession>
<comment type="pathway">
    <text evidence="1">Lipid metabolism.</text>
</comment>
<name>A0ABN9NL79_9MYCO</name>
<keyword evidence="3 7" id="KW-0808">Transferase</keyword>
<dbReference type="RefSeq" id="WP_308483729.1">
    <property type="nucleotide sequence ID" value="NZ_OY726398.1"/>
</dbReference>
<evidence type="ECO:0000313" key="8">
    <source>
        <dbReference type="Proteomes" id="UP001190464"/>
    </source>
</evidence>
<keyword evidence="2" id="KW-0444">Lipid biosynthesis</keyword>
<keyword evidence="4" id="KW-0443">Lipid metabolism</keyword>
<dbReference type="EC" id="2.3.1.-" evidence="7"/>
<organism evidence="7 8">
    <name type="scientific">[Mycobacterium] holstebronense</name>
    <dbReference type="NCBI Taxonomy" id="3064288"/>
    <lineage>
        <taxon>Bacteria</taxon>
        <taxon>Bacillati</taxon>
        <taxon>Actinomycetota</taxon>
        <taxon>Actinomycetes</taxon>
        <taxon>Mycobacteriales</taxon>
        <taxon>Mycobacteriaceae</taxon>
        <taxon>Mycolicibacterium</taxon>
    </lineage>
</organism>
<evidence type="ECO:0000256" key="6">
    <source>
        <dbReference type="SAM" id="MobiDB-lite"/>
    </source>
</evidence>
<dbReference type="Gene3D" id="3.40.630.30">
    <property type="match status" value="1"/>
</dbReference>
<dbReference type="SUPFAM" id="SSF55729">
    <property type="entry name" value="Acyl-CoA N-acyltransferases (Nat)"/>
    <property type="match status" value="1"/>
</dbReference>
<evidence type="ECO:0000256" key="1">
    <source>
        <dbReference type="ARBA" id="ARBA00005189"/>
    </source>
</evidence>
<dbReference type="GO" id="GO:0016746">
    <property type="term" value="F:acyltransferase activity"/>
    <property type="evidence" value="ECO:0007669"/>
    <property type="project" value="UniProtKB-KW"/>
</dbReference>
<keyword evidence="8" id="KW-1185">Reference proteome</keyword>
<proteinExistence type="predicted"/>
<gene>
    <name evidence="7" type="ORF">MU0102_002867</name>
</gene>
<dbReference type="Proteomes" id="UP001190464">
    <property type="component" value="Chromosome"/>
</dbReference>
<evidence type="ECO:0000313" key="7">
    <source>
        <dbReference type="EMBL" id="CAJ1506829.1"/>
    </source>
</evidence>
<dbReference type="Pfam" id="PF13444">
    <property type="entry name" value="Acetyltransf_5"/>
    <property type="match status" value="1"/>
</dbReference>
<dbReference type="InterPro" id="IPR016181">
    <property type="entry name" value="Acyl_CoA_acyltransferase"/>
</dbReference>
<evidence type="ECO:0000256" key="5">
    <source>
        <dbReference type="ARBA" id="ARBA00023315"/>
    </source>
</evidence>
<dbReference type="PANTHER" id="PTHR37323:SF1">
    <property type="entry name" value="L-ORNITHINE N(ALPHA)-ACYLTRANSFERASE"/>
    <property type="match status" value="1"/>
</dbReference>
<dbReference type="InterPro" id="IPR052351">
    <property type="entry name" value="Ornithine_N-alpha-AT"/>
</dbReference>
<feature type="region of interest" description="Disordered" evidence="6">
    <location>
        <begin position="1"/>
        <end position="24"/>
    </location>
</feature>
<reference evidence="7 8" key="1">
    <citation type="submission" date="2023-08" db="EMBL/GenBank/DDBJ databases">
        <authorList>
            <person name="Folkvardsen B D."/>
            <person name="Norman A."/>
        </authorList>
    </citation>
    <scope>NUCLEOTIDE SEQUENCE [LARGE SCALE GENOMIC DNA]</scope>
    <source>
        <strain evidence="7 8">Mu0102</strain>
    </source>
</reference>
<protein>
    <submittedName>
        <fullName evidence="7">GNAT family N-acyltransferase</fullName>
        <ecNumber evidence="7">2.3.1.-</ecNumber>
    </submittedName>
</protein>
<dbReference type="PANTHER" id="PTHR37323">
    <property type="entry name" value="GCN5-RELATED N-ACETYLTRANSFERASE"/>
    <property type="match status" value="1"/>
</dbReference>
<evidence type="ECO:0000256" key="4">
    <source>
        <dbReference type="ARBA" id="ARBA00023098"/>
    </source>
</evidence>